<dbReference type="Pfam" id="PF02283">
    <property type="entry name" value="CobU"/>
    <property type="match status" value="1"/>
</dbReference>
<dbReference type="Gene3D" id="3.40.50.300">
    <property type="entry name" value="P-loop containing nucleotide triphosphate hydrolases"/>
    <property type="match status" value="1"/>
</dbReference>
<dbReference type="PATRIC" id="fig|1618023.3.peg.3213"/>
<evidence type="ECO:0000256" key="4">
    <source>
        <dbReference type="ARBA" id="ARBA00003889"/>
    </source>
</evidence>
<evidence type="ECO:0000313" key="20">
    <source>
        <dbReference type="EMBL" id="KJH72293.1"/>
    </source>
</evidence>
<proteinExistence type="inferred from homology"/>
<feature type="binding site" evidence="19">
    <location>
        <begin position="52"/>
        <end position="55"/>
    </location>
    <ligand>
        <name>GTP</name>
        <dbReference type="ChEBI" id="CHEBI:37565"/>
    </ligand>
</feature>
<evidence type="ECO:0000256" key="5">
    <source>
        <dbReference type="ARBA" id="ARBA00004692"/>
    </source>
</evidence>
<evidence type="ECO:0000256" key="10">
    <source>
        <dbReference type="ARBA" id="ARBA00022573"/>
    </source>
</evidence>
<comment type="similarity">
    <text evidence="7">Belongs to the CobU/CobP family.</text>
</comment>
<evidence type="ECO:0000256" key="8">
    <source>
        <dbReference type="ARBA" id="ARBA00012016"/>
    </source>
</evidence>
<dbReference type="NCBIfam" id="NF004469">
    <property type="entry name" value="PRK05800.1"/>
    <property type="match status" value="1"/>
</dbReference>
<dbReference type="CDD" id="cd00544">
    <property type="entry name" value="CobU"/>
    <property type="match status" value="1"/>
</dbReference>
<dbReference type="GO" id="GO:0005524">
    <property type="term" value="F:ATP binding"/>
    <property type="evidence" value="ECO:0007669"/>
    <property type="project" value="UniProtKB-KW"/>
</dbReference>
<keyword evidence="15 19" id="KW-0342">GTP-binding</keyword>
<dbReference type="UniPathway" id="UPA00148">
    <property type="reaction ID" value="UER00236"/>
</dbReference>
<evidence type="ECO:0000256" key="6">
    <source>
        <dbReference type="ARBA" id="ARBA00005159"/>
    </source>
</evidence>
<dbReference type="AlphaFoldDB" id="A0A0D8ZU49"/>
<evidence type="ECO:0000256" key="1">
    <source>
        <dbReference type="ARBA" id="ARBA00000312"/>
    </source>
</evidence>
<organism evidence="20 21">
    <name type="scientific">Aliterella atlantica CENA595</name>
    <dbReference type="NCBI Taxonomy" id="1618023"/>
    <lineage>
        <taxon>Bacteria</taxon>
        <taxon>Bacillati</taxon>
        <taxon>Cyanobacteriota</taxon>
        <taxon>Cyanophyceae</taxon>
        <taxon>Chroococcidiopsidales</taxon>
        <taxon>Aliterellaceae</taxon>
        <taxon>Aliterella</taxon>
    </lineage>
</organism>
<dbReference type="GO" id="GO:0043752">
    <property type="term" value="F:adenosylcobinamide kinase activity"/>
    <property type="evidence" value="ECO:0007669"/>
    <property type="project" value="UniProtKB-EC"/>
</dbReference>
<sequence length="185" mass="20157">MSIILVTGPARSGKSEWAESLATKSSKSVIYLATAQVDSSDREWVKRIAQHKSRRPQSWQTCEVPHLGLIEAIANAPVSSCLLIDSLGTWVANLLAEDDVSWQESMQSLLLTLQQVQAQDVILVAEETGWGVVPAYPSGRVFRDRLGNLVRRIGAIAQAVYLVTGGYALNLTSLGTPLNQRLNNS</sequence>
<dbReference type="GO" id="GO:0008820">
    <property type="term" value="F:cobinamide phosphate guanylyltransferase activity"/>
    <property type="evidence" value="ECO:0007669"/>
    <property type="project" value="UniProtKB-EC"/>
</dbReference>
<dbReference type="Proteomes" id="UP000032452">
    <property type="component" value="Unassembled WGS sequence"/>
</dbReference>
<dbReference type="PANTHER" id="PTHR34848">
    <property type="match status" value="1"/>
</dbReference>
<evidence type="ECO:0000256" key="9">
    <source>
        <dbReference type="ARBA" id="ARBA00012523"/>
    </source>
</evidence>
<feature type="binding site" evidence="19">
    <location>
        <position position="63"/>
    </location>
    <ligand>
        <name>GTP</name>
        <dbReference type="ChEBI" id="CHEBI:37565"/>
    </ligand>
</feature>
<dbReference type="EC" id="2.7.1.156" evidence="8"/>
<comment type="function">
    <text evidence="4">Catalyzes ATP-dependent phosphorylation of adenosylcobinamide and addition of GMP to adenosylcobinamide phosphate.</text>
</comment>
<evidence type="ECO:0000256" key="19">
    <source>
        <dbReference type="PIRSR" id="PIRSR006135-2"/>
    </source>
</evidence>
<comment type="catalytic activity">
    <reaction evidence="3">
        <text>adenosylcob(III)inamide + GTP = adenosylcob(III)inamide phosphate + GDP + H(+)</text>
        <dbReference type="Rhea" id="RHEA:15765"/>
        <dbReference type="ChEBI" id="CHEBI:2480"/>
        <dbReference type="ChEBI" id="CHEBI:15378"/>
        <dbReference type="ChEBI" id="CHEBI:37565"/>
        <dbReference type="ChEBI" id="CHEBI:58189"/>
        <dbReference type="ChEBI" id="CHEBI:58502"/>
        <dbReference type="EC" id="2.7.1.156"/>
    </reaction>
</comment>
<dbReference type="EC" id="2.7.7.62" evidence="9"/>
<feature type="binding site" evidence="19">
    <location>
        <position position="85"/>
    </location>
    <ligand>
        <name>GTP</name>
        <dbReference type="ChEBI" id="CHEBI:37565"/>
    </ligand>
</feature>
<keyword evidence="13 20" id="KW-0418">Kinase</keyword>
<dbReference type="GO" id="GO:0005525">
    <property type="term" value="F:GTP binding"/>
    <property type="evidence" value="ECO:0007669"/>
    <property type="project" value="UniProtKB-KW"/>
</dbReference>
<comment type="pathway">
    <text evidence="5">Cofactor biosynthesis; adenosylcobalamin biosynthesis; adenosylcobalamin from cob(II)yrinate a,c-diamide: step 6/7.</text>
</comment>
<keyword evidence="21" id="KW-1185">Reference proteome</keyword>
<reference evidence="20 21" key="1">
    <citation type="submission" date="2015-02" db="EMBL/GenBank/DDBJ databases">
        <title>Draft genome of a novel marine cyanobacterium (Chroococcales) isolated from South Atlantic Ocean.</title>
        <authorList>
            <person name="Rigonato J."/>
            <person name="Alvarenga D.O."/>
            <person name="Branco L.H."/>
            <person name="Varani A.M."/>
            <person name="Brandini F.P."/>
            <person name="Fiore M.F."/>
        </authorList>
    </citation>
    <scope>NUCLEOTIDE SEQUENCE [LARGE SCALE GENOMIC DNA]</scope>
    <source>
        <strain evidence="20 21">CENA595</strain>
    </source>
</reference>
<evidence type="ECO:0000313" key="21">
    <source>
        <dbReference type="Proteomes" id="UP000032452"/>
    </source>
</evidence>
<dbReference type="PANTHER" id="PTHR34848:SF1">
    <property type="entry name" value="BIFUNCTIONAL ADENOSYLCOBALAMIN BIOSYNTHESIS PROTEIN COBU"/>
    <property type="match status" value="1"/>
</dbReference>
<keyword evidence="12 19" id="KW-0547">Nucleotide-binding</keyword>
<dbReference type="SUPFAM" id="SSF52540">
    <property type="entry name" value="P-loop containing nucleoside triphosphate hydrolases"/>
    <property type="match status" value="1"/>
</dbReference>
<evidence type="ECO:0000256" key="3">
    <source>
        <dbReference type="ARBA" id="ARBA00001522"/>
    </source>
</evidence>
<evidence type="ECO:0000256" key="12">
    <source>
        <dbReference type="ARBA" id="ARBA00022741"/>
    </source>
</evidence>
<comment type="caution">
    <text evidence="20">The sequence shown here is derived from an EMBL/GenBank/DDBJ whole genome shotgun (WGS) entry which is preliminary data.</text>
</comment>
<dbReference type="OrthoDB" id="9799422at2"/>
<dbReference type="InterPro" id="IPR003203">
    <property type="entry name" value="CobU/CobP"/>
</dbReference>
<evidence type="ECO:0000256" key="7">
    <source>
        <dbReference type="ARBA" id="ARBA00007490"/>
    </source>
</evidence>
<evidence type="ECO:0000256" key="17">
    <source>
        <dbReference type="ARBA" id="ARBA00030571"/>
    </source>
</evidence>
<keyword evidence="11" id="KW-0808">Transferase</keyword>
<comment type="catalytic activity">
    <reaction evidence="1">
        <text>adenosylcob(III)inamide + ATP = adenosylcob(III)inamide phosphate + ADP + H(+)</text>
        <dbReference type="Rhea" id="RHEA:15769"/>
        <dbReference type="ChEBI" id="CHEBI:2480"/>
        <dbReference type="ChEBI" id="CHEBI:15378"/>
        <dbReference type="ChEBI" id="CHEBI:30616"/>
        <dbReference type="ChEBI" id="CHEBI:58502"/>
        <dbReference type="ChEBI" id="CHEBI:456216"/>
        <dbReference type="EC" id="2.7.1.156"/>
    </reaction>
</comment>
<feature type="binding site" evidence="19">
    <location>
        <begin position="8"/>
        <end position="15"/>
    </location>
    <ligand>
        <name>GTP</name>
        <dbReference type="ChEBI" id="CHEBI:37565"/>
    </ligand>
</feature>
<accession>A0A0D8ZU49</accession>
<dbReference type="PIRSF" id="PIRSF006135">
    <property type="entry name" value="CobU"/>
    <property type="match status" value="1"/>
</dbReference>
<evidence type="ECO:0000256" key="18">
    <source>
        <dbReference type="PIRSR" id="PIRSR006135-1"/>
    </source>
</evidence>
<dbReference type="InterPro" id="IPR027417">
    <property type="entry name" value="P-loop_NTPase"/>
</dbReference>
<evidence type="ECO:0000256" key="15">
    <source>
        <dbReference type="ARBA" id="ARBA00023134"/>
    </source>
</evidence>
<evidence type="ECO:0000256" key="16">
    <source>
        <dbReference type="ARBA" id="ARBA00029570"/>
    </source>
</evidence>
<protein>
    <recommendedName>
        <fullName evidence="16">Adenosylcobinamide kinase</fullName>
        <ecNumber evidence="8">2.7.1.156</ecNumber>
        <ecNumber evidence="9">2.7.7.62</ecNumber>
    </recommendedName>
    <alternativeName>
        <fullName evidence="17">Adenosylcobinamide-phosphate guanylyltransferase</fullName>
    </alternativeName>
</protein>
<name>A0A0D8ZU49_9CYAN</name>
<feature type="active site" description="GMP-histidine intermediate" evidence="18">
    <location>
        <position position="51"/>
    </location>
</feature>
<comment type="pathway">
    <text evidence="6">Cofactor biosynthesis; adenosylcobalamin biosynthesis; adenosylcobalamin from cob(II)yrinate a,c-diamide: step 5/7.</text>
</comment>
<evidence type="ECO:0000256" key="11">
    <source>
        <dbReference type="ARBA" id="ARBA00022679"/>
    </source>
</evidence>
<feature type="binding site" evidence="19">
    <location>
        <begin position="33"/>
        <end position="35"/>
    </location>
    <ligand>
        <name>GTP</name>
        <dbReference type="ChEBI" id="CHEBI:37565"/>
    </ligand>
</feature>
<dbReference type="GO" id="GO:0009236">
    <property type="term" value="P:cobalamin biosynthetic process"/>
    <property type="evidence" value="ECO:0007669"/>
    <property type="project" value="UniProtKB-UniPathway"/>
</dbReference>
<evidence type="ECO:0000256" key="13">
    <source>
        <dbReference type="ARBA" id="ARBA00022777"/>
    </source>
</evidence>
<keyword evidence="14" id="KW-0067">ATP-binding</keyword>
<dbReference type="STRING" id="1618023.UH38_07665"/>
<dbReference type="EMBL" id="JYON01000006">
    <property type="protein sequence ID" value="KJH72293.1"/>
    <property type="molecule type" value="Genomic_DNA"/>
</dbReference>
<evidence type="ECO:0000256" key="2">
    <source>
        <dbReference type="ARBA" id="ARBA00000711"/>
    </source>
</evidence>
<evidence type="ECO:0000256" key="14">
    <source>
        <dbReference type="ARBA" id="ARBA00022840"/>
    </source>
</evidence>
<keyword evidence="10" id="KW-0169">Cobalamin biosynthesis</keyword>
<dbReference type="RefSeq" id="WP_045054055.1">
    <property type="nucleotide sequence ID" value="NZ_CAWMDP010000038.1"/>
</dbReference>
<comment type="catalytic activity">
    <reaction evidence="2">
        <text>adenosylcob(III)inamide phosphate + GTP + H(+) = adenosylcob(III)inamide-GDP + diphosphate</text>
        <dbReference type="Rhea" id="RHEA:22712"/>
        <dbReference type="ChEBI" id="CHEBI:15378"/>
        <dbReference type="ChEBI" id="CHEBI:33019"/>
        <dbReference type="ChEBI" id="CHEBI:37565"/>
        <dbReference type="ChEBI" id="CHEBI:58502"/>
        <dbReference type="ChEBI" id="CHEBI:60487"/>
        <dbReference type="EC" id="2.7.7.62"/>
    </reaction>
</comment>
<gene>
    <name evidence="20" type="ORF">UH38_07665</name>
</gene>